<comment type="caution">
    <text evidence="1">The sequence shown here is derived from an EMBL/GenBank/DDBJ whole genome shotgun (WGS) entry which is preliminary data.</text>
</comment>
<reference evidence="1 2" key="1">
    <citation type="journal article" date="2019" name="Sci. Rep.">
        <title>Orb-weaving spider Araneus ventricosus genome elucidates the spidroin gene catalogue.</title>
        <authorList>
            <person name="Kono N."/>
            <person name="Nakamura H."/>
            <person name="Ohtoshi R."/>
            <person name="Moran D.A.P."/>
            <person name="Shinohara A."/>
            <person name="Yoshida Y."/>
            <person name="Fujiwara M."/>
            <person name="Mori M."/>
            <person name="Tomita M."/>
            <person name="Arakawa K."/>
        </authorList>
    </citation>
    <scope>NUCLEOTIDE SEQUENCE [LARGE SCALE GENOMIC DNA]</scope>
</reference>
<gene>
    <name evidence="1" type="ORF">AVEN_173486_1</name>
</gene>
<dbReference type="EMBL" id="BGPR01004683">
    <property type="protein sequence ID" value="GBN02175.1"/>
    <property type="molecule type" value="Genomic_DNA"/>
</dbReference>
<proteinExistence type="predicted"/>
<keyword evidence="2" id="KW-1185">Reference proteome</keyword>
<name>A0A4Y2KIL9_ARAVE</name>
<dbReference type="Proteomes" id="UP000499080">
    <property type="component" value="Unassembled WGS sequence"/>
</dbReference>
<dbReference type="AlphaFoldDB" id="A0A4Y2KIL9"/>
<evidence type="ECO:0000313" key="1">
    <source>
        <dbReference type="EMBL" id="GBN02175.1"/>
    </source>
</evidence>
<evidence type="ECO:0000313" key="2">
    <source>
        <dbReference type="Proteomes" id="UP000499080"/>
    </source>
</evidence>
<sequence>MYLLVCAVTGQREGSRTYLLSVLLLAAKGPDVSFCLCCYYAKGSDVSSNCAVTAAKGPDVSFCLCCYWPRRVQMYLLVCAVTGSKGLDVSFICAKALAAKGPDDLSFLRPVVTGREGFRCIFLSVLLPVAKRSRDVSSVCAVITRRVQILFCLCCYWPRRVL</sequence>
<protein>
    <submittedName>
        <fullName evidence="1">Uncharacterized protein</fullName>
    </submittedName>
</protein>
<accession>A0A4Y2KIL9</accession>
<organism evidence="1 2">
    <name type="scientific">Araneus ventricosus</name>
    <name type="common">Orbweaver spider</name>
    <name type="synonym">Epeira ventricosa</name>
    <dbReference type="NCBI Taxonomy" id="182803"/>
    <lineage>
        <taxon>Eukaryota</taxon>
        <taxon>Metazoa</taxon>
        <taxon>Ecdysozoa</taxon>
        <taxon>Arthropoda</taxon>
        <taxon>Chelicerata</taxon>
        <taxon>Arachnida</taxon>
        <taxon>Araneae</taxon>
        <taxon>Araneomorphae</taxon>
        <taxon>Entelegynae</taxon>
        <taxon>Araneoidea</taxon>
        <taxon>Araneidae</taxon>
        <taxon>Araneus</taxon>
    </lineage>
</organism>